<dbReference type="Gene3D" id="1.20.58.390">
    <property type="entry name" value="Neurotransmitter-gated ion-channel transmembrane domain"/>
    <property type="match status" value="1"/>
</dbReference>
<comment type="subcellular location">
    <subcellularLocation>
        <location evidence="2">Cell membrane</location>
    </subcellularLocation>
    <subcellularLocation>
        <location evidence="1">Membrane</location>
        <topology evidence="1">Multi-pass membrane protein</topology>
    </subcellularLocation>
</comment>
<name>A0A0K0E4L0_STRER</name>
<dbReference type="PRINTS" id="PR00252">
    <property type="entry name" value="NRIONCHANNEL"/>
</dbReference>
<dbReference type="GO" id="GO:0005230">
    <property type="term" value="F:extracellular ligand-gated monoatomic ion channel activity"/>
    <property type="evidence" value="ECO:0007669"/>
    <property type="project" value="InterPro"/>
</dbReference>
<dbReference type="WBParaSite" id="TCONS_00015648.p1">
    <property type="protein sequence ID" value="TCONS_00015648.p1"/>
    <property type="gene ID" value="XLOC_010282"/>
</dbReference>
<keyword evidence="4" id="KW-1003">Cell membrane</keyword>
<keyword evidence="7 11" id="KW-1133">Transmembrane helix</keyword>
<dbReference type="InterPro" id="IPR038050">
    <property type="entry name" value="Neuro_actylchol_rec"/>
</dbReference>
<dbReference type="PRINTS" id="PR00253">
    <property type="entry name" value="GABAARECEPTR"/>
</dbReference>
<dbReference type="SUPFAM" id="SSF90112">
    <property type="entry name" value="Neurotransmitter-gated ion-channel transmembrane pore"/>
    <property type="match status" value="1"/>
</dbReference>
<dbReference type="Pfam" id="PF02931">
    <property type="entry name" value="Neur_chan_LBD"/>
    <property type="match status" value="1"/>
</dbReference>
<feature type="transmembrane region" description="Helical" evidence="11">
    <location>
        <begin position="249"/>
        <end position="272"/>
    </location>
</feature>
<accession>A0A0K0E4L0</accession>
<evidence type="ECO:0000313" key="16">
    <source>
        <dbReference type="WBParaSite" id="TCONS_00015648.p1"/>
    </source>
</evidence>
<feature type="domain" description="Neurotransmitter-gated ion-channel ligand-binding" evidence="12">
    <location>
        <begin position="53"/>
        <end position="248"/>
    </location>
</feature>
<evidence type="ECO:0000313" key="14">
    <source>
        <dbReference type="Proteomes" id="UP000035681"/>
    </source>
</evidence>
<comment type="similarity">
    <text evidence="11">Belongs to the ligand-gated ion channel (TC 1.A.9) family.</text>
</comment>
<evidence type="ECO:0000256" key="5">
    <source>
        <dbReference type="ARBA" id="ARBA00022692"/>
    </source>
</evidence>
<evidence type="ECO:0000313" key="15">
    <source>
        <dbReference type="WBParaSite" id="SSTP_0000443000.1"/>
    </source>
</evidence>
<dbReference type="CDD" id="cd18987">
    <property type="entry name" value="LGIC_ECD_anion"/>
    <property type="match status" value="1"/>
</dbReference>
<dbReference type="CDD" id="cd19049">
    <property type="entry name" value="LGIC_TM_anion"/>
    <property type="match status" value="1"/>
</dbReference>
<feature type="chain" id="PRO_5022249931" evidence="11">
    <location>
        <begin position="22"/>
        <end position="554"/>
    </location>
</feature>
<dbReference type="PROSITE" id="PS00236">
    <property type="entry name" value="NEUROTR_ION_CHANNEL"/>
    <property type="match status" value="1"/>
</dbReference>
<evidence type="ECO:0000256" key="6">
    <source>
        <dbReference type="ARBA" id="ARBA00022729"/>
    </source>
</evidence>
<evidence type="ECO:0000256" key="9">
    <source>
        <dbReference type="ARBA" id="ARBA00023136"/>
    </source>
</evidence>
<keyword evidence="14" id="KW-1185">Reference proteome</keyword>
<dbReference type="PANTHER" id="PTHR18945">
    <property type="entry name" value="NEUROTRANSMITTER GATED ION CHANNEL"/>
    <property type="match status" value="1"/>
</dbReference>
<evidence type="ECO:0000259" key="13">
    <source>
        <dbReference type="Pfam" id="PF02932"/>
    </source>
</evidence>
<feature type="transmembrane region" description="Helical" evidence="11">
    <location>
        <begin position="284"/>
        <end position="303"/>
    </location>
</feature>
<evidence type="ECO:0000256" key="11">
    <source>
        <dbReference type="RuleBase" id="RU000687"/>
    </source>
</evidence>
<feature type="domain" description="Neurotransmitter-gated ion-channel transmembrane" evidence="13">
    <location>
        <begin position="256"/>
        <end position="544"/>
    </location>
</feature>
<dbReference type="InterPro" id="IPR006202">
    <property type="entry name" value="Neur_chan_lig-bd"/>
</dbReference>
<dbReference type="GO" id="GO:0005886">
    <property type="term" value="C:plasma membrane"/>
    <property type="evidence" value="ECO:0007669"/>
    <property type="project" value="UniProtKB-SubCell"/>
</dbReference>
<dbReference type="InterPro" id="IPR006201">
    <property type="entry name" value="Neur_channel"/>
</dbReference>
<dbReference type="Pfam" id="PF02932">
    <property type="entry name" value="Neur_chan_memb"/>
    <property type="match status" value="1"/>
</dbReference>
<dbReference type="WBParaSite" id="SSTP_0000443000.1">
    <property type="protein sequence ID" value="SSTP_0000443000.1"/>
    <property type="gene ID" value="SSTP_0000443000"/>
</dbReference>
<evidence type="ECO:0000259" key="12">
    <source>
        <dbReference type="Pfam" id="PF02931"/>
    </source>
</evidence>
<keyword evidence="8 11" id="KW-0406">Ion transport</keyword>
<evidence type="ECO:0000256" key="10">
    <source>
        <dbReference type="ARBA" id="ARBA00023303"/>
    </source>
</evidence>
<feature type="transmembrane region" description="Helical" evidence="11">
    <location>
        <begin position="526"/>
        <end position="544"/>
    </location>
</feature>
<keyword evidence="9 11" id="KW-0472">Membrane</keyword>
<organism evidence="15">
    <name type="scientific">Strongyloides stercoralis</name>
    <name type="common">Threadworm</name>
    <dbReference type="NCBI Taxonomy" id="6248"/>
    <lineage>
        <taxon>Eukaryota</taxon>
        <taxon>Metazoa</taxon>
        <taxon>Ecdysozoa</taxon>
        <taxon>Nematoda</taxon>
        <taxon>Chromadorea</taxon>
        <taxon>Rhabditida</taxon>
        <taxon>Tylenchina</taxon>
        <taxon>Panagrolaimomorpha</taxon>
        <taxon>Strongyloidoidea</taxon>
        <taxon>Strongyloididae</taxon>
        <taxon>Strongyloides</taxon>
    </lineage>
</organism>
<keyword evidence="5 11" id="KW-0812">Transmembrane</keyword>
<evidence type="ECO:0000256" key="3">
    <source>
        <dbReference type="ARBA" id="ARBA00022448"/>
    </source>
</evidence>
<evidence type="ECO:0000256" key="2">
    <source>
        <dbReference type="ARBA" id="ARBA00004236"/>
    </source>
</evidence>
<dbReference type="Proteomes" id="UP000035681">
    <property type="component" value="Unplaced"/>
</dbReference>
<protein>
    <submittedName>
        <fullName evidence="16">Ig-like domain-containing protein</fullName>
    </submittedName>
</protein>
<feature type="transmembrane region" description="Helical" evidence="11">
    <location>
        <begin position="315"/>
        <end position="337"/>
    </location>
</feature>
<sequence>MLLKKIYIFFLIFIFTKKSNGTYKDFSKIFKKANPDVIQVLNSMQQPPKKIGSHRNEPVKVKLGFYIESLGNFRETLMTFDADAYMYMSWNDPTLMHNQSHTILINSPKILLKIWRPDLYFSNSRSAAFHEVTVPNFSIFVDKHGTISYGTRITLNVACTLVLNAYPFDNQHCVIKILSYAYITKEMNVTWFKENPILYNEEIGLPEFELVGITENYCDGTYKYARTEKSFKKDTFNCLTLNIHLRRSIGYHVVQTFIPTGLIVIISWVSFWIDRRAVPARISLSFSTLLALTTQSNGIRFGLPQVSYAKAIDYWFGSCMIFVFATLLQYAFVNNFVRRSEKFEKLSQILKKNAKLMAAQYNKKHLNKAINYDKRKKSMAFDEIKKKGIFVNDKINENLEFPIYCMGSEKVSFLPSPCDQSNINRRQSFNYFARRLENSCSPPNRRRLIENGSISEEHSFIEKKELNFSDIIDSMEYMDIDDRNMLQNAMIDGDIQGRENLTSVELSEIFHNLSRDFSKKSFNLDVYSRIAFPLLFLIFNGFYWSKYLLQHRKI</sequence>
<dbReference type="Gene3D" id="2.70.170.10">
    <property type="entry name" value="Neurotransmitter-gated ion-channel ligand-binding domain"/>
    <property type="match status" value="1"/>
</dbReference>
<dbReference type="SUPFAM" id="SSF63712">
    <property type="entry name" value="Nicotinic receptor ligand binding domain-like"/>
    <property type="match status" value="1"/>
</dbReference>
<keyword evidence="3 11" id="KW-0813">Transport</keyword>
<dbReference type="InterPro" id="IPR018000">
    <property type="entry name" value="Neurotransmitter_ion_chnl_CS"/>
</dbReference>
<keyword evidence="6 11" id="KW-0732">Signal</keyword>
<dbReference type="STRING" id="6248.A0A0K0E4L0"/>
<evidence type="ECO:0000256" key="4">
    <source>
        <dbReference type="ARBA" id="ARBA00022475"/>
    </source>
</evidence>
<dbReference type="NCBIfam" id="TIGR00860">
    <property type="entry name" value="LIC"/>
    <property type="match status" value="1"/>
</dbReference>
<dbReference type="InterPro" id="IPR036719">
    <property type="entry name" value="Neuro-gated_channel_TM_sf"/>
</dbReference>
<keyword evidence="10 11" id="KW-0407">Ion channel</keyword>
<reference evidence="15" key="1">
    <citation type="submission" date="2015-08" db="UniProtKB">
        <authorList>
            <consortium name="WormBaseParasite"/>
        </authorList>
    </citation>
    <scope>IDENTIFICATION</scope>
</reference>
<proteinExistence type="inferred from homology"/>
<feature type="signal peptide" evidence="11">
    <location>
        <begin position="1"/>
        <end position="21"/>
    </location>
</feature>
<dbReference type="InterPro" id="IPR006028">
    <property type="entry name" value="GABAA/Glycine_rcpt"/>
</dbReference>
<evidence type="ECO:0000256" key="1">
    <source>
        <dbReference type="ARBA" id="ARBA00004141"/>
    </source>
</evidence>
<dbReference type="InterPro" id="IPR006029">
    <property type="entry name" value="Neurotrans-gated_channel_TM"/>
</dbReference>
<evidence type="ECO:0000256" key="8">
    <source>
        <dbReference type="ARBA" id="ARBA00023065"/>
    </source>
</evidence>
<evidence type="ECO:0000256" key="7">
    <source>
        <dbReference type="ARBA" id="ARBA00022989"/>
    </source>
</evidence>
<dbReference type="AlphaFoldDB" id="A0A0K0E4L0"/>
<dbReference type="GO" id="GO:0004888">
    <property type="term" value="F:transmembrane signaling receptor activity"/>
    <property type="evidence" value="ECO:0007669"/>
    <property type="project" value="InterPro"/>
</dbReference>
<dbReference type="InterPro" id="IPR036734">
    <property type="entry name" value="Neur_chan_lig-bd_sf"/>
</dbReference>